<comment type="caution">
    <text evidence="2">The sequence shown here is derived from an EMBL/GenBank/DDBJ whole genome shotgun (WGS) entry which is preliminary data.</text>
</comment>
<keyword evidence="3" id="KW-1185">Reference proteome</keyword>
<organism evidence="2 3">
    <name type="scientific">Shewanella jiangmenensis</name>
    <dbReference type="NCBI Taxonomy" id="2837387"/>
    <lineage>
        <taxon>Bacteria</taxon>
        <taxon>Pseudomonadati</taxon>
        <taxon>Pseudomonadota</taxon>
        <taxon>Gammaproteobacteria</taxon>
        <taxon>Alteromonadales</taxon>
        <taxon>Shewanellaceae</taxon>
        <taxon>Shewanella</taxon>
    </lineage>
</organism>
<evidence type="ECO:0000313" key="3">
    <source>
        <dbReference type="Proteomes" id="UP001195903"/>
    </source>
</evidence>
<proteinExistence type="predicted"/>
<keyword evidence="1" id="KW-0812">Transmembrane</keyword>
<keyword evidence="1" id="KW-0472">Membrane</keyword>
<feature type="transmembrane region" description="Helical" evidence="1">
    <location>
        <begin position="12"/>
        <end position="29"/>
    </location>
</feature>
<evidence type="ECO:0000313" key="2">
    <source>
        <dbReference type="EMBL" id="MBT1446449.1"/>
    </source>
</evidence>
<dbReference type="RefSeq" id="WP_214508649.1">
    <property type="nucleotide sequence ID" value="NZ_JAHEPS010000013.1"/>
</dbReference>
<feature type="transmembrane region" description="Helical" evidence="1">
    <location>
        <begin position="57"/>
        <end position="73"/>
    </location>
</feature>
<dbReference type="EMBL" id="JAHEPS010000013">
    <property type="protein sequence ID" value="MBT1446449.1"/>
    <property type="molecule type" value="Genomic_DNA"/>
</dbReference>
<dbReference type="Proteomes" id="UP001195903">
    <property type="component" value="Unassembled WGS sequence"/>
</dbReference>
<evidence type="ECO:0000256" key="1">
    <source>
        <dbReference type="SAM" id="Phobius"/>
    </source>
</evidence>
<sequence>MKSQRTLISHQWLVCSAVLMLGTMLALPARYWPLVLLPLVCIGKQCWHARSPGKRTLSAIFVLWLGCFSAAMWM</sequence>
<gene>
    <name evidence="2" type="ORF">KJI95_18300</name>
</gene>
<reference evidence="2 3" key="1">
    <citation type="submission" date="2021-05" db="EMBL/GenBank/DDBJ databases">
        <title>Shewanella sp. JM162201.</title>
        <authorList>
            <person name="Xu S."/>
            <person name="Li A."/>
        </authorList>
    </citation>
    <scope>NUCLEOTIDE SEQUENCE [LARGE SCALE GENOMIC DNA]</scope>
    <source>
        <strain evidence="2 3">JM162201</strain>
    </source>
</reference>
<name>A0ABS5V9N6_9GAMM</name>
<accession>A0ABS5V9N6</accession>
<protein>
    <submittedName>
        <fullName evidence="2">Uncharacterized protein</fullName>
    </submittedName>
</protein>
<keyword evidence="1" id="KW-1133">Transmembrane helix</keyword>